<evidence type="ECO:0000256" key="1">
    <source>
        <dbReference type="SAM" id="MobiDB-lite"/>
    </source>
</evidence>
<keyword evidence="3" id="KW-1185">Reference proteome</keyword>
<proteinExistence type="predicted"/>
<dbReference type="Gene3D" id="2.60.200.20">
    <property type="match status" value="1"/>
</dbReference>
<protein>
    <submittedName>
        <fullName evidence="2">FHA domain-containing protein</fullName>
    </submittedName>
</protein>
<gene>
    <name evidence="2" type="ORF">KZC48_11110</name>
</gene>
<sequence length="265" mass="29013">MYVSDPTRLPGNGRRSLRDLDVVGKGLADRGISVRVDGPDGPILALGNVQRSAVQRAITGSAYVRVGSPSALAPLLRRRKDRAATMIAPPPTTMLPLAPTLNRFVQRRVTTTHYLPGSGRPRLIFAVGSTTWDGRRPREFDLTADRVTIGSDAACDLVLDGLAPLHAEIRHERGDEYILYAIEEVGGGSAPEPGRPPEKRRILRTGARMEMGPWRLAFFREEFADHGRPFGGRQGGEYAVQRRQSPRRTTPGTAGTDDRSIYPQG</sequence>
<comment type="caution">
    <text evidence="2">The sequence shown here is derived from an EMBL/GenBank/DDBJ whole genome shotgun (WGS) entry which is preliminary data.</text>
</comment>
<accession>A0ABT8FUE2</accession>
<dbReference type="InterPro" id="IPR008984">
    <property type="entry name" value="SMAD_FHA_dom_sf"/>
</dbReference>
<evidence type="ECO:0000313" key="2">
    <source>
        <dbReference type="EMBL" id="MDN4464943.1"/>
    </source>
</evidence>
<feature type="region of interest" description="Disordered" evidence="1">
    <location>
        <begin position="227"/>
        <end position="265"/>
    </location>
</feature>
<dbReference type="CDD" id="cd00060">
    <property type="entry name" value="FHA"/>
    <property type="match status" value="1"/>
</dbReference>
<feature type="compositionally biased region" description="Basic and acidic residues" evidence="1">
    <location>
        <begin position="256"/>
        <end position="265"/>
    </location>
</feature>
<reference evidence="2" key="1">
    <citation type="submission" date="2021-06" db="EMBL/GenBank/DDBJ databases">
        <title>Genome-based taxonomic framework of Microbacterium strains isolated from marine environment, the description of four new species and reclassification of four preexisting species.</title>
        <authorList>
            <person name="Lee S.D."/>
            <person name="Kim S.-M."/>
            <person name="Byeon Y.-S."/>
            <person name="Yang H.L."/>
            <person name="Kim I.S."/>
        </authorList>
    </citation>
    <scope>NUCLEOTIDE SEQUENCE</scope>
    <source>
        <strain evidence="2">KACC 20510</strain>
    </source>
</reference>
<dbReference type="SUPFAM" id="SSF49879">
    <property type="entry name" value="SMAD/FHA domain"/>
    <property type="match status" value="1"/>
</dbReference>
<name>A0ABT8FUE2_9MICO</name>
<dbReference type="EMBL" id="JAHWXI010000012">
    <property type="protein sequence ID" value="MDN4464943.1"/>
    <property type="molecule type" value="Genomic_DNA"/>
</dbReference>
<dbReference type="Proteomes" id="UP001172731">
    <property type="component" value="Unassembled WGS sequence"/>
</dbReference>
<evidence type="ECO:0000313" key="3">
    <source>
        <dbReference type="Proteomes" id="UP001172731"/>
    </source>
</evidence>
<organism evidence="2 3">
    <name type="scientific">Microbacterium aurantiacum</name>
    <dbReference type="NCBI Taxonomy" id="162393"/>
    <lineage>
        <taxon>Bacteria</taxon>
        <taxon>Bacillati</taxon>
        <taxon>Actinomycetota</taxon>
        <taxon>Actinomycetes</taxon>
        <taxon>Micrococcales</taxon>
        <taxon>Microbacteriaceae</taxon>
        <taxon>Microbacterium</taxon>
    </lineage>
</organism>